<gene>
    <name evidence="1" type="ORF">SCABRO_00397</name>
</gene>
<evidence type="ECO:0000313" key="1">
    <source>
        <dbReference type="EMBL" id="KHE93840.1"/>
    </source>
</evidence>
<evidence type="ECO:0000313" key="2">
    <source>
        <dbReference type="Proteomes" id="UP000030652"/>
    </source>
</evidence>
<organism evidence="1 2">
    <name type="scientific">Candidatus Scalindua brodae</name>
    <dbReference type="NCBI Taxonomy" id="237368"/>
    <lineage>
        <taxon>Bacteria</taxon>
        <taxon>Pseudomonadati</taxon>
        <taxon>Planctomycetota</taxon>
        <taxon>Candidatus Brocadiia</taxon>
        <taxon>Candidatus Brocadiales</taxon>
        <taxon>Candidatus Scalinduaceae</taxon>
        <taxon>Candidatus Scalindua</taxon>
    </lineage>
</organism>
<protein>
    <submittedName>
        <fullName evidence="1">Uncharacterized protein</fullName>
    </submittedName>
</protein>
<dbReference type="eggNOG" id="ENOG502ZXBN">
    <property type="taxonomic scope" value="Bacteria"/>
</dbReference>
<dbReference type="Proteomes" id="UP000030652">
    <property type="component" value="Unassembled WGS sequence"/>
</dbReference>
<reference evidence="1 2" key="1">
    <citation type="submission" date="2014-10" db="EMBL/GenBank/DDBJ databases">
        <title>Draft genome of anammox bacterium scalindua brodae, obtained using differential coverage binning of sequence data from two enrichment reactors.</title>
        <authorList>
            <person name="Speth D.R."/>
            <person name="Russ L."/>
            <person name="Kartal B."/>
            <person name="Op den Camp H.J."/>
            <person name="Dutilh B.E."/>
            <person name="Jetten M.S."/>
        </authorList>
    </citation>
    <scope>NUCLEOTIDE SEQUENCE [LARGE SCALE GENOMIC DNA]</scope>
    <source>
        <strain evidence="1">RU1</strain>
    </source>
</reference>
<dbReference type="AlphaFoldDB" id="A0A0B0ET41"/>
<accession>A0A0B0ET41</accession>
<dbReference type="EMBL" id="JRYO01000033">
    <property type="protein sequence ID" value="KHE93840.1"/>
    <property type="molecule type" value="Genomic_DNA"/>
</dbReference>
<sequence length="84" mass="9901">MLSRINVLIYFSNPPLNQIIIMEDIKNRLKLLETDLKKLDSRLKKGFVTGTKKDWEHILHQTRKIEELAISQITILKLQDKKTT</sequence>
<proteinExistence type="predicted"/>
<comment type="caution">
    <text evidence="1">The sequence shown here is derived from an EMBL/GenBank/DDBJ whole genome shotgun (WGS) entry which is preliminary data.</text>
</comment>
<name>A0A0B0ET41_9BACT</name>